<feature type="transmembrane region" description="Helical" evidence="2">
    <location>
        <begin position="205"/>
        <end position="221"/>
    </location>
</feature>
<proteinExistence type="predicted"/>
<dbReference type="RefSeq" id="WP_073132863.1">
    <property type="nucleotide sequence ID" value="NZ_FQWQ01000001.1"/>
</dbReference>
<name>A0A1M5MK33_9BACT</name>
<evidence type="ECO:0000256" key="2">
    <source>
        <dbReference type="SAM" id="Phobius"/>
    </source>
</evidence>
<feature type="coiled-coil region" evidence="1">
    <location>
        <begin position="111"/>
        <end position="138"/>
    </location>
</feature>
<protein>
    <submittedName>
        <fullName evidence="3">Uncharacterized protein</fullName>
    </submittedName>
</protein>
<keyword evidence="2" id="KW-0472">Membrane</keyword>
<reference evidence="3 4" key="1">
    <citation type="submission" date="2016-11" db="EMBL/GenBank/DDBJ databases">
        <authorList>
            <person name="Jaros S."/>
            <person name="Januszkiewicz K."/>
            <person name="Wedrychowicz H."/>
        </authorList>
    </citation>
    <scope>NUCLEOTIDE SEQUENCE [LARGE SCALE GENOMIC DNA]</scope>
    <source>
        <strain evidence="3 4">DSM 24574</strain>
    </source>
</reference>
<evidence type="ECO:0000313" key="4">
    <source>
        <dbReference type="Proteomes" id="UP000184212"/>
    </source>
</evidence>
<dbReference type="Proteomes" id="UP000184212">
    <property type="component" value="Unassembled WGS sequence"/>
</dbReference>
<keyword evidence="1" id="KW-0175">Coiled coil</keyword>
<organism evidence="3 4">
    <name type="scientific">Chryseolinea serpens</name>
    <dbReference type="NCBI Taxonomy" id="947013"/>
    <lineage>
        <taxon>Bacteria</taxon>
        <taxon>Pseudomonadati</taxon>
        <taxon>Bacteroidota</taxon>
        <taxon>Cytophagia</taxon>
        <taxon>Cytophagales</taxon>
        <taxon>Fulvivirgaceae</taxon>
        <taxon>Chryseolinea</taxon>
    </lineage>
</organism>
<gene>
    <name evidence="3" type="ORF">SAMN04488109_1770</name>
</gene>
<accession>A0A1M5MK33</accession>
<dbReference type="AlphaFoldDB" id="A0A1M5MK33"/>
<evidence type="ECO:0000256" key="1">
    <source>
        <dbReference type="SAM" id="Coils"/>
    </source>
</evidence>
<dbReference type="EMBL" id="FQWQ01000001">
    <property type="protein sequence ID" value="SHG77269.1"/>
    <property type="molecule type" value="Genomic_DNA"/>
</dbReference>
<feature type="transmembrane region" description="Helical" evidence="2">
    <location>
        <begin position="233"/>
        <end position="254"/>
    </location>
</feature>
<feature type="transmembrane region" description="Helical" evidence="2">
    <location>
        <begin position="183"/>
        <end position="199"/>
    </location>
</feature>
<keyword evidence="2" id="KW-1133">Transmembrane helix</keyword>
<evidence type="ECO:0000313" key="3">
    <source>
        <dbReference type="EMBL" id="SHG77269.1"/>
    </source>
</evidence>
<keyword evidence="2" id="KW-0812">Transmembrane</keyword>
<sequence>MEIQPGRRMMYRDAINAWERYIKELQARTQIRGFFEDALPYYQRAADLLILTYPDPRHKNEQLIQVQKNPTDLTLVFCLRDIISFCETVLIDLRLYITAEDNELWRCQLQKDDVEKRLAAANYDIEKYRHQISELLKDKKSNEDINKALHRTLDFNSTEFKKEVAQLKHFFDNDFIAPKKREYIFLFLFLTSLNMSLIHVHKIDWIMIGLIEIFIAHGLYQTYHKEHGVVRSVIENLIGAIGLVFAYIAIITFFK</sequence>
<keyword evidence="4" id="KW-1185">Reference proteome</keyword>